<proteinExistence type="inferred from homology"/>
<keyword evidence="7" id="KW-0479">Metal-binding</keyword>
<comment type="similarity">
    <text evidence="2">Belongs to the UPF0073 (Hly-III) family.</text>
</comment>
<evidence type="ECO:0000313" key="9">
    <source>
        <dbReference type="EMBL" id="OGI67544.1"/>
    </source>
</evidence>
<feature type="binding site" evidence="7">
    <location>
        <position position="72"/>
    </location>
    <ligand>
        <name>Zn(2+)</name>
        <dbReference type="ChEBI" id="CHEBI:29105"/>
    </ligand>
</feature>
<keyword evidence="7" id="KW-0862">Zinc</keyword>
<comment type="caution">
    <text evidence="9">The sequence shown here is derived from an EMBL/GenBank/DDBJ whole genome shotgun (WGS) entry which is preliminary data.</text>
</comment>
<keyword evidence="5 8" id="KW-1133">Transmembrane helix</keyword>
<dbReference type="GO" id="GO:0005886">
    <property type="term" value="C:plasma membrane"/>
    <property type="evidence" value="ECO:0007669"/>
    <property type="project" value="UniProtKB-SubCell"/>
</dbReference>
<gene>
    <name evidence="9" type="ORF">A2W18_02670</name>
</gene>
<keyword evidence="4 8" id="KW-0812">Transmembrane</keyword>
<feature type="transmembrane region" description="Helical" evidence="8">
    <location>
        <begin position="196"/>
        <end position="217"/>
    </location>
</feature>
<evidence type="ECO:0000256" key="1">
    <source>
        <dbReference type="ARBA" id="ARBA00004651"/>
    </source>
</evidence>
<feature type="binding site" evidence="7">
    <location>
        <position position="199"/>
    </location>
    <ligand>
        <name>Zn(2+)</name>
        <dbReference type="ChEBI" id="CHEBI:29105"/>
    </ligand>
</feature>
<reference evidence="9 10" key="1">
    <citation type="journal article" date="2016" name="Nat. Commun.">
        <title>Thousands of microbial genomes shed light on interconnected biogeochemical processes in an aquifer system.</title>
        <authorList>
            <person name="Anantharaman K."/>
            <person name="Brown C.T."/>
            <person name="Hug L.A."/>
            <person name="Sharon I."/>
            <person name="Castelle C.J."/>
            <person name="Probst A.J."/>
            <person name="Thomas B.C."/>
            <person name="Singh A."/>
            <person name="Wilkins M.J."/>
            <person name="Karaoz U."/>
            <person name="Brodie E.L."/>
            <person name="Williams K.H."/>
            <person name="Hubbard S.S."/>
            <person name="Banfield J.F."/>
        </authorList>
    </citation>
    <scope>NUCLEOTIDE SEQUENCE [LARGE SCALE GENOMIC DNA]</scope>
</reference>
<feature type="transmembrane region" description="Helical" evidence="8">
    <location>
        <begin position="110"/>
        <end position="129"/>
    </location>
</feature>
<dbReference type="EMBL" id="MFSP01000057">
    <property type="protein sequence ID" value="OGI67544.1"/>
    <property type="molecule type" value="Genomic_DNA"/>
</dbReference>
<feature type="transmembrane region" description="Helical" evidence="8">
    <location>
        <begin position="141"/>
        <end position="160"/>
    </location>
</feature>
<dbReference type="PANTHER" id="PTHR20855:SF3">
    <property type="entry name" value="LD03007P"/>
    <property type="match status" value="1"/>
</dbReference>
<dbReference type="Proteomes" id="UP000179076">
    <property type="component" value="Unassembled WGS sequence"/>
</dbReference>
<evidence type="ECO:0000256" key="8">
    <source>
        <dbReference type="SAM" id="Phobius"/>
    </source>
</evidence>
<name>A0A1F6VD69_9PROT</name>
<evidence type="ECO:0000256" key="5">
    <source>
        <dbReference type="ARBA" id="ARBA00022989"/>
    </source>
</evidence>
<feature type="transmembrane region" description="Helical" evidence="8">
    <location>
        <begin position="166"/>
        <end position="187"/>
    </location>
</feature>
<dbReference type="NCBIfam" id="TIGR01065">
    <property type="entry name" value="hlyIII"/>
    <property type="match status" value="1"/>
</dbReference>
<dbReference type="Pfam" id="PF03006">
    <property type="entry name" value="HlyIII"/>
    <property type="match status" value="1"/>
</dbReference>
<dbReference type="GO" id="GO:0046872">
    <property type="term" value="F:metal ion binding"/>
    <property type="evidence" value="ECO:0007669"/>
    <property type="project" value="UniProtKB-KW"/>
</dbReference>
<dbReference type="InterPro" id="IPR004254">
    <property type="entry name" value="AdipoR/HlyIII-related"/>
</dbReference>
<dbReference type="GO" id="GO:0140911">
    <property type="term" value="F:pore-forming activity"/>
    <property type="evidence" value="ECO:0007669"/>
    <property type="project" value="InterPro"/>
</dbReference>
<keyword evidence="6 8" id="KW-0472">Membrane</keyword>
<comment type="subcellular location">
    <subcellularLocation>
        <location evidence="1">Cell membrane</location>
        <topology evidence="1">Multi-pass membrane protein</topology>
    </subcellularLocation>
</comment>
<evidence type="ECO:0000256" key="7">
    <source>
        <dbReference type="PIRSR" id="PIRSR604254-1"/>
    </source>
</evidence>
<feature type="transmembrane region" description="Helical" evidence="8">
    <location>
        <begin position="85"/>
        <end position="104"/>
    </location>
</feature>
<dbReference type="InterPro" id="IPR005744">
    <property type="entry name" value="Hy-lIII"/>
</dbReference>
<evidence type="ECO:0000256" key="3">
    <source>
        <dbReference type="ARBA" id="ARBA00022475"/>
    </source>
</evidence>
<keyword evidence="3" id="KW-1003">Cell membrane</keyword>
<evidence type="ECO:0000256" key="4">
    <source>
        <dbReference type="ARBA" id="ARBA00022692"/>
    </source>
</evidence>
<feature type="binding site" evidence="7">
    <location>
        <position position="195"/>
    </location>
    <ligand>
        <name>Zn(2+)</name>
        <dbReference type="ChEBI" id="CHEBI:29105"/>
    </ligand>
</feature>
<organism evidence="9 10">
    <name type="scientific">Candidatus Muproteobacteria bacterium RBG_16_60_9</name>
    <dbReference type="NCBI Taxonomy" id="1817755"/>
    <lineage>
        <taxon>Bacteria</taxon>
        <taxon>Pseudomonadati</taxon>
        <taxon>Pseudomonadota</taxon>
        <taxon>Candidatus Muproteobacteria</taxon>
    </lineage>
</organism>
<evidence type="ECO:0000256" key="2">
    <source>
        <dbReference type="ARBA" id="ARBA00008488"/>
    </source>
</evidence>
<sequence length="218" mass="23612">MVEVLDWRERAQSLGEEIANSVNHGVALLAAVAAAPILVIAAAQQGSAASVVGTSIFAATLILLYLTSTLYHALPHSGAKRVFQVLDHAAIFLLIAGSYTPFTLGVLRGAWGWTLFGLVWGLALAGVVLKSIGGIRYPRLSTCLYLFMGWLVLIALAPLWRHVPAWGLFWLAAGGVAYTIGVVFFAIDKRVRYSHFVWHLFVVAGSTCHFFAVLWYAA</sequence>
<feature type="transmembrane region" description="Helical" evidence="8">
    <location>
        <begin position="49"/>
        <end position="73"/>
    </location>
</feature>
<evidence type="ECO:0000256" key="6">
    <source>
        <dbReference type="ARBA" id="ARBA00023136"/>
    </source>
</evidence>
<protein>
    <submittedName>
        <fullName evidence="9">Hemolysin D</fullName>
    </submittedName>
</protein>
<accession>A0A1F6VD69</accession>
<dbReference type="PANTHER" id="PTHR20855">
    <property type="entry name" value="ADIPOR/PROGESTIN RECEPTOR-RELATED"/>
    <property type="match status" value="1"/>
</dbReference>
<dbReference type="AlphaFoldDB" id="A0A1F6VD69"/>
<feature type="transmembrane region" description="Helical" evidence="8">
    <location>
        <begin position="21"/>
        <end position="43"/>
    </location>
</feature>
<evidence type="ECO:0000313" key="10">
    <source>
        <dbReference type="Proteomes" id="UP000179076"/>
    </source>
</evidence>